<dbReference type="Proteomes" id="UP000751190">
    <property type="component" value="Unassembled WGS sequence"/>
</dbReference>
<keyword evidence="8" id="KW-1133">Transmembrane helix</keyword>
<reference evidence="10" key="1">
    <citation type="submission" date="2021-05" db="EMBL/GenBank/DDBJ databases">
        <title>The genome of the haptophyte Pavlova lutheri (Diacronema luteri, Pavlovales) - a model for lipid biosynthesis in eukaryotic algae.</title>
        <authorList>
            <person name="Hulatt C.J."/>
            <person name="Posewitz M.C."/>
        </authorList>
    </citation>
    <scope>NUCLEOTIDE SEQUENCE</scope>
    <source>
        <strain evidence="10">NIVA-4/92</strain>
    </source>
</reference>
<protein>
    <recommendedName>
        <fullName evidence="9">Cytochrome b5 heme-binding domain-containing protein</fullName>
    </recommendedName>
</protein>
<dbReference type="PANTHER" id="PTHR19359">
    <property type="entry name" value="CYTOCHROME B5"/>
    <property type="match status" value="1"/>
</dbReference>
<keyword evidence="4 8" id="KW-0479">Metal-binding</keyword>
<keyword evidence="3 8" id="KW-0812">Transmembrane</keyword>
<evidence type="ECO:0000256" key="1">
    <source>
        <dbReference type="ARBA" id="ARBA00004370"/>
    </source>
</evidence>
<dbReference type="Pfam" id="PF00173">
    <property type="entry name" value="Cyt-b5"/>
    <property type="match status" value="1"/>
</dbReference>
<evidence type="ECO:0000256" key="5">
    <source>
        <dbReference type="ARBA" id="ARBA00023004"/>
    </source>
</evidence>
<dbReference type="OMA" id="KEFTMQD"/>
<comment type="caution">
    <text evidence="10">The sequence shown here is derived from an EMBL/GenBank/DDBJ whole genome shotgun (WGS) entry which is preliminary data.</text>
</comment>
<dbReference type="SUPFAM" id="SSF55856">
    <property type="entry name" value="Cytochrome b5-like heme/steroid binding domain"/>
    <property type="match status" value="1"/>
</dbReference>
<dbReference type="GO" id="GO:0016020">
    <property type="term" value="C:membrane"/>
    <property type="evidence" value="ECO:0007669"/>
    <property type="project" value="UniProtKB-SubCell"/>
</dbReference>
<feature type="domain" description="Cytochrome b5 heme-binding" evidence="9">
    <location>
        <begin position="5"/>
        <end position="81"/>
    </location>
</feature>
<dbReference type="AlphaFoldDB" id="A0A8J5XMP5"/>
<evidence type="ECO:0000256" key="7">
    <source>
        <dbReference type="ARBA" id="ARBA00038168"/>
    </source>
</evidence>
<name>A0A8J5XMP5_DIALT</name>
<dbReference type="GO" id="GO:0046872">
    <property type="term" value="F:metal ion binding"/>
    <property type="evidence" value="ECO:0007669"/>
    <property type="project" value="UniProtKB-UniRule"/>
</dbReference>
<keyword evidence="6 8" id="KW-0472">Membrane</keyword>
<dbReference type="PROSITE" id="PS50255">
    <property type="entry name" value="CYTOCHROME_B5_2"/>
    <property type="match status" value="1"/>
</dbReference>
<dbReference type="PANTHER" id="PTHR19359:SF14">
    <property type="entry name" value="CYTOCHROME B5 A"/>
    <property type="match status" value="1"/>
</dbReference>
<evidence type="ECO:0000256" key="8">
    <source>
        <dbReference type="RuleBase" id="RU362121"/>
    </source>
</evidence>
<feature type="transmembrane region" description="Helical" evidence="8">
    <location>
        <begin position="103"/>
        <end position="123"/>
    </location>
</feature>
<dbReference type="Gene3D" id="3.10.120.10">
    <property type="entry name" value="Cytochrome b5-like heme/steroid binding domain"/>
    <property type="match status" value="1"/>
</dbReference>
<evidence type="ECO:0000256" key="3">
    <source>
        <dbReference type="ARBA" id="ARBA00022692"/>
    </source>
</evidence>
<evidence type="ECO:0000256" key="4">
    <source>
        <dbReference type="ARBA" id="ARBA00022723"/>
    </source>
</evidence>
<dbReference type="GO" id="GO:0020037">
    <property type="term" value="F:heme binding"/>
    <property type="evidence" value="ECO:0007669"/>
    <property type="project" value="UniProtKB-UniRule"/>
</dbReference>
<dbReference type="OrthoDB" id="260519at2759"/>
<organism evidence="10 11">
    <name type="scientific">Diacronema lutheri</name>
    <name type="common">Unicellular marine alga</name>
    <name type="synonym">Monochrysis lutheri</name>
    <dbReference type="NCBI Taxonomy" id="2081491"/>
    <lineage>
        <taxon>Eukaryota</taxon>
        <taxon>Haptista</taxon>
        <taxon>Haptophyta</taxon>
        <taxon>Pavlovophyceae</taxon>
        <taxon>Pavlovales</taxon>
        <taxon>Pavlovaceae</taxon>
        <taxon>Diacronema</taxon>
    </lineage>
</organism>
<comment type="subcellular location">
    <subcellularLocation>
        <location evidence="1">Membrane</location>
    </subcellularLocation>
</comment>
<dbReference type="EMBL" id="JAGTXO010000005">
    <property type="protein sequence ID" value="KAG8467848.1"/>
    <property type="molecule type" value="Genomic_DNA"/>
</dbReference>
<dbReference type="InterPro" id="IPR018506">
    <property type="entry name" value="Cyt_B5_heme-BS"/>
</dbReference>
<dbReference type="SMART" id="SM01117">
    <property type="entry name" value="Cyt-b5"/>
    <property type="match status" value="1"/>
</dbReference>
<sequence length="124" mass="13171">MGADDKTISAEEIAKHSAKTDAWFSIHGIVYNITNYLEDHPGGEEVMLDRAGQDATTDFEDVGHSEEARKELEKFAVGKLEGYDPAASKAAAKPAEKASGGSSMLGVLVPVVLVGAAVAYRFIM</sequence>
<dbReference type="InterPro" id="IPR001199">
    <property type="entry name" value="Cyt_B5-like_heme/steroid-bd"/>
</dbReference>
<accession>A0A8J5XMP5</accession>
<dbReference type="PRINTS" id="PR00363">
    <property type="entry name" value="CYTOCHROMEB5"/>
</dbReference>
<dbReference type="InterPro" id="IPR036400">
    <property type="entry name" value="Cyt_B5-like_heme/steroid_sf"/>
</dbReference>
<evidence type="ECO:0000256" key="2">
    <source>
        <dbReference type="ARBA" id="ARBA00022617"/>
    </source>
</evidence>
<keyword evidence="11" id="KW-1185">Reference proteome</keyword>
<keyword evidence="2 8" id="KW-0349">Heme</keyword>
<comment type="similarity">
    <text evidence="7 8">Belongs to the cytochrome b5 family.</text>
</comment>
<evidence type="ECO:0000313" key="10">
    <source>
        <dbReference type="EMBL" id="KAG8467848.1"/>
    </source>
</evidence>
<dbReference type="FunFam" id="3.10.120.10:FF:000002">
    <property type="entry name" value="Cytochrome b5 type B"/>
    <property type="match status" value="1"/>
</dbReference>
<evidence type="ECO:0000256" key="6">
    <source>
        <dbReference type="ARBA" id="ARBA00023136"/>
    </source>
</evidence>
<proteinExistence type="inferred from homology"/>
<keyword evidence="5 8" id="KW-0408">Iron</keyword>
<gene>
    <name evidence="10" type="ORF">KFE25_006900</name>
</gene>
<evidence type="ECO:0000313" key="11">
    <source>
        <dbReference type="Proteomes" id="UP000751190"/>
    </source>
</evidence>
<dbReference type="InterPro" id="IPR050668">
    <property type="entry name" value="Cytochrome_b5"/>
</dbReference>
<evidence type="ECO:0000259" key="9">
    <source>
        <dbReference type="PROSITE" id="PS50255"/>
    </source>
</evidence>
<dbReference type="PROSITE" id="PS00191">
    <property type="entry name" value="CYTOCHROME_B5_1"/>
    <property type="match status" value="1"/>
</dbReference>